<name>A0ABR2MSC2_9ASPA</name>
<comment type="caution">
    <text evidence="1">The sequence shown here is derived from an EMBL/GenBank/DDBJ whole genome shotgun (WGS) entry which is preliminary data.</text>
</comment>
<dbReference type="PANTHER" id="PTHR46476">
    <property type="entry name" value="CHITINASE 2-LIKE"/>
    <property type="match status" value="1"/>
</dbReference>
<evidence type="ECO:0008006" key="3">
    <source>
        <dbReference type="Google" id="ProtNLM"/>
    </source>
</evidence>
<evidence type="ECO:0000313" key="2">
    <source>
        <dbReference type="Proteomes" id="UP001412067"/>
    </source>
</evidence>
<accession>A0ABR2MSC2</accession>
<dbReference type="SUPFAM" id="SSF51445">
    <property type="entry name" value="(Trans)glycosidases"/>
    <property type="match status" value="1"/>
</dbReference>
<organism evidence="1 2">
    <name type="scientific">Platanthera guangdongensis</name>
    <dbReference type="NCBI Taxonomy" id="2320717"/>
    <lineage>
        <taxon>Eukaryota</taxon>
        <taxon>Viridiplantae</taxon>
        <taxon>Streptophyta</taxon>
        <taxon>Embryophyta</taxon>
        <taxon>Tracheophyta</taxon>
        <taxon>Spermatophyta</taxon>
        <taxon>Magnoliopsida</taxon>
        <taxon>Liliopsida</taxon>
        <taxon>Asparagales</taxon>
        <taxon>Orchidaceae</taxon>
        <taxon>Orchidoideae</taxon>
        <taxon>Orchideae</taxon>
        <taxon>Orchidinae</taxon>
        <taxon>Platanthera</taxon>
    </lineage>
</organism>
<gene>
    <name evidence="1" type="ORF">KSP40_PGU000260</name>
</gene>
<evidence type="ECO:0000313" key="1">
    <source>
        <dbReference type="EMBL" id="KAK8967109.1"/>
    </source>
</evidence>
<protein>
    <recommendedName>
        <fullName evidence="3">GH18 domain-containing protein</fullName>
    </recommendedName>
</protein>
<dbReference type="PANTHER" id="PTHR46476:SF13">
    <property type="entry name" value="2, PUTATIVE, EXPRESSED-RELATED"/>
    <property type="match status" value="1"/>
</dbReference>
<proteinExistence type="predicted"/>
<dbReference type="Gene3D" id="3.20.20.80">
    <property type="entry name" value="Glycosidases"/>
    <property type="match status" value="2"/>
</dbReference>
<dbReference type="Proteomes" id="UP001412067">
    <property type="component" value="Unassembled WGS sequence"/>
</dbReference>
<sequence length="341" mass="37945">MRSSFAPSCCWKNSRTWFFSSQPSTRKCVWKSVGDRECAERRSCLMTTHLGENILNLYSSEETDHPNAHDRWSKARDVSLSTFAKQTAAQETTIFSREFRSVPRLREYIGGEFRSLSSSAASSDLFREYIGGEFKGVKFSDVPINPGVEFHFILSFAIDYPADGSSSTESNFNVFWDTYNLSPAQVAAIKQSNSNVRVALSLGGDSVGNGLSHGFISFASIAPFDGDQVQKHYFALWNKYGSSIDYVNFQFYAYDSSTTVSQFLGYFENQSSNYRGGKLLASFSTDSSSDGLSPVKGFFNACRTLKMQGKLSGIFVWSADDSLKNSFSYERTSQNLLAGSP</sequence>
<reference evidence="1 2" key="1">
    <citation type="journal article" date="2022" name="Nat. Plants">
        <title>Genomes of leafy and leafless Platanthera orchids illuminate the evolution of mycoheterotrophy.</title>
        <authorList>
            <person name="Li M.H."/>
            <person name="Liu K.W."/>
            <person name="Li Z."/>
            <person name="Lu H.C."/>
            <person name="Ye Q.L."/>
            <person name="Zhang D."/>
            <person name="Wang J.Y."/>
            <person name="Li Y.F."/>
            <person name="Zhong Z.M."/>
            <person name="Liu X."/>
            <person name="Yu X."/>
            <person name="Liu D.K."/>
            <person name="Tu X.D."/>
            <person name="Liu B."/>
            <person name="Hao Y."/>
            <person name="Liao X.Y."/>
            <person name="Jiang Y.T."/>
            <person name="Sun W.H."/>
            <person name="Chen J."/>
            <person name="Chen Y.Q."/>
            <person name="Ai Y."/>
            <person name="Zhai J.W."/>
            <person name="Wu S.S."/>
            <person name="Zhou Z."/>
            <person name="Hsiao Y.Y."/>
            <person name="Wu W.L."/>
            <person name="Chen Y.Y."/>
            <person name="Lin Y.F."/>
            <person name="Hsu J.L."/>
            <person name="Li C.Y."/>
            <person name="Wang Z.W."/>
            <person name="Zhao X."/>
            <person name="Zhong W.Y."/>
            <person name="Ma X.K."/>
            <person name="Ma L."/>
            <person name="Huang J."/>
            <person name="Chen G.Z."/>
            <person name="Huang M.Z."/>
            <person name="Huang L."/>
            <person name="Peng D.H."/>
            <person name="Luo Y.B."/>
            <person name="Zou S.Q."/>
            <person name="Chen S.P."/>
            <person name="Lan S."/>
            <person name="Tsai W.C."/>
            <person name="Van de Peer Y."/>
            <person name="Liu Z.J."/>
        </authorList>
    </citation>
    <scope>NUCLEOTIDE SEQUENCE [LARGE SCALE GENOMIC DNA]</scope>
    <source>
        <strain evidence="1">Lor288</strain>
    </source>
</reference>
<dbReference type="EMBL" id="JBBWWR010000005">
    <property type="protein sequence ID" value="KAK8967109.1"/>
    <property type="molecule type" value="Genomic_DNA"/>
</dbReference>
<dbReference type="InterPro" id="IPR017853">
    <property type="entry name" value="GH"/>
</dbReference>
<keyword evidence="2" id="KW-1185">Reference proteome</keyword>